<dbReference type="EMBL" id="UZAF01019005">
    <property type="protein sequence ID" value="VDO56844.1"/>
    <property type="molecule type" value="Genomic_DNA"/>
</dbReference>
<protein>
    <submittedName>
        <fullName evidence="4">MARVEL domain-containing protein</fullName>
    </submittedName>
</protein>
<evidence type="ECO:0000256" key="1">
    <source>
        <dbReference type="SAM" id="Phobius"/>
    </source>
</evidence>
<gene>
    <name evidence="2" type="ORF">HPLM_LOCUS15502</name>
</gene>
<dbReference type="PANTHER" id="PTHR37446:SF1">
    <property type="entry name" value="CLAUDIN"/>
    <property type="match status" value="1"/>
</dbReference>
<keyword evidence="1" id="KW-0812">Transmembrane</keyword>
<dbReference type="OMA" id="YFRCACC"/>
<feature type="transmembrane region" description="Helical" evidence="1">
    <location>
        <begin position="64"/>
        <end position="83"/>
    </location>
</feature>
<name>A0A0N4WV06_HAEPC</name>
<feature type="transmembrane region" description="Helical" evidence="1">
    <location>
        <begin position="30"/>
        <end position="52"/>
    </location>
</feature>
<dbReference type="WBParaSite" id="HPLM_0001551001-mRNA-1">
    <property type="protein sequence ID" value="HPLM_0001551001-mRNA-1"/>
    <property type="gene ID" value="HPLM_0001551001"/>
</dbReference>
<evidence type="ECO:0000313" key="2">
    <source>
        <dbReference type="EMBL" id="VDO56844.1"/>
    </source>
</evidence>
<keyword evidence="1" id="KW-0472">Membrane</keyword>
<dbReference type="PANTHER" id="PTHR37446">
    <property type="entry name" value="CLAUDIN-LIKE IN CAENORHABDITIS"/>
    <property type="match status" value="1"/>
</dbReference>
<reference evidence="4" key="1">
    <citation type="submission" date="2017-02" db="UniProtKB">
        <authorList>
            <consortium name="WormBaseParasite"/>
        </authorList>
    </citation>
    <scope>IDENTIFICATION</scope>
</reference>
<dbReference type="AlphaFoldDB" id="A0A0N4WV06"/>
<organism evidence="4">
    <name type="scientific">Haemonchus placei</name>
    <name type="common">Barber's pole worm</name>
    <dbReference type="NCBI Taxonomy" id="6290"/>
    <lineage>
        <taxon>Eukaryota</taxon>
        <taxon>Metazoa</taxon>
        <taxon>Ecdysozoa</taxon>
        <taxon>Nematoda</taxon>
        <taxon>Chromadorea</taxon>
        <taxon>Rhabditida</taxon>
        <taxon>Rhabditina</taxon>
        <taxon>Rhabditomorpha</taxon>
        <taxon>Strongyloidea</taxon>
        <taxon>Trichostrongylidae</taxon>
        <taxon>Haemonchus</taxon>
    </lineage>
</organism>
<keyword evidence="1" id="KW-1133">Transmembrane helix</keyword>
<dbReference type="OrthoDB" id="5823731at2759"/>
<keyword evidence="3" id="KW-1185">Reference proteome</keyword>
<evidence type="ECO:0000313" key="3">
    <source>
        <dbReference type="Proteomes" id="UP000268014"/>
    </source>
</evidence>
<evidence type="ECO:0000313" key="4">
    <source>
        <dbReference type="WBParaSite" id="HPLM_0001551001-mRNA-1"/>
    </source>
</evidence>
<dbReference type="Proteomes" id="UP000268014">
    <property type="component" value="Unassembled WGS sequence"/>
</dbReference>
<accession>A0A0N4WV06</accession>
<reference evidence="2 3" key="2">
    <citation type="submission" date="2018-11" db="EMBL/GenBank/DDBJ databases">
        <authorList>
            <consortium name="Pathogen Informatics"/>
        </authorList>
    </citation>
    <scope>NUCLEOTIDE SEQUENCE [LARGE SCALE GENOMIC DNA]</scope>
    <source>
        <strain evidence="2 3">MHpl1</strain>
    </source>
</reference>
<sequence length="93" mass="9877">MVLAVLFEVIALIWNAFTWCACCCKQFLLHPLTLAAVATSISLATAVVVYGLRNQEAFRTVGYSFWLAVGAMVLAIADVIVGACAACMGESCL</sequence>
<proteinExistence type="predicted"/>